<gene>
    <name evidence="1" type="ORF">DY000_02034515</name>
</gene>
<proteinExistence type="predicted"/>
<dbReference type="EMBL" id="QGKV02000649">
    <property type="protein sequence ID" value="KAF3582661.1"/>
    <property type="molecule type" value="Genomic_DNA"/>
</dbReference>
<sequence>MDIKLKFVDNMNCGQASRGDTLFRLVTQSRLHPLITYGSLLCGQVMCRRVMHRQVMRGRVMYGRVMCRRVMRGRVMYGRMIKIKAFKFLPMVISLKPTILTTTYASSCSLSTVLNVASSLQQTQHILSIDRLIIHSPPPLPDPSLNPQSISFLLNSSSPLSLRLHSGDTLVASQHHESP</sequence>
<reference evidence="1 2" key="1">
    <citation type="journal article" date="2020" name="BMC Genomics">
        <title>Intraspecific diversification of the crop wild relative Brassica cretica Lam. using demographic model selection.</title>
        <authorList>
            <person name="Kioukis A."/>
            <person name="Michalopoulou V.A."/>
            <person name="Briers L."/>
            <person name="Pirintsos S."/>
            <person name="Studholme D.J."/>
            <person name="Pavlidis P."/>
            <person name="Sarris P.F."/>
        </authorList>
    </citation>
    <scope>NUCLEOTIDE SEQUENCE [LARGE SCALE GENOMIC DNA]</scope>
    <source>
        <strain evidence="2">cv. PFS-1207/04</strain>
    </source>
</reference>
<dbReference type="Proteomes" id="UP000266723">
    <property type="component" value="Unassembled WGS sequence"/>
</dbReference>
<organism evidence="1 2">
    <name type="scientific">Brassica cretica</name>
    <name type="common">Mustard</name>
    <dbReference type="NCBI Taxonomy" id="69181"/>
    <lineage>
        <taxon>Eukaryota</taxon>
        <taxon>Viridiplantae</taxon>
        <taxon>Streptophyta</taxon>
        <taxon>Embryophyta</taxon>
        <taxon>Tracheophyta</taxon>
        <taxon>Spermatophyta</taxon>
        <taxon>Magnoliopsida</taxon>
        <taxon>eudicotyledons</taxon>
        <taxon>Gunneridae</taxon>
        <taxon>Pentapetalae</taxon>
        <taxon>rosids</taxon>
        <taxon>malvids</taxon>
        <taxon>Brassicales</taxon>
        <taxon>Brassicaceae</taxon>
        <taxon>Brassiceae</taxon>
        <taxon>Brassica</taxon>
    </lineage>
</organism>
<comment type="caution">
    <text evidence="1">The sequence shown here is derived from an EMBL/GenBank/DDBJ whole genome shotgun (WGS) entry which is preliminary data.</text>
</comment>
<accession>A0ABQ7DZ89</accession>
<protein>
    <submittedName>
        <fullName evidence="1">Uncharacterized protein</fullName>
    </submittedName>
</protein>
<name>A0ABQ7DZ89_BRACR</name>
<evidence type="ECO:0000313" key="2">
    <source>
        <dbReference type="Proteomes" id="UP000266723"/>
    </source>
</evidence>
<evidence type="ECO:0000313" key="1">
    <source>
        <dbReference type="EMBL" id="KAF3582661.1"/>
    </source>
</evidence>
<keyword evidence="2" id="KW-1185">Reference proteome</keyword>